<feature type="transmembrane region" description="Helical" evidence="1">
    <location>
        <begin position="56"/>
        <end position="74"/>
    </location>
</feature>
<name>A0A934I6Q5_9MICO</name>
<dbReference type="Proteomes" id="UP000602087">
    <property type="component" value="Unassembled WGS sequence"/>
</dbReference>
<evidence type="ECO:0000256" key="1">
    <source>
        <dbReference type="SAM" id="Phobius"/>
    </source>
</evidence>
<keyword evidence="3" id="KW-1185">Reference proteome</keyword>
<keyword evidence="1" id="KW-0812">Transmembrane</keyword>
<keyword evidence="1" id="KW-1133">Transmembrane helix</keyword>
<evidence type="ECO:0000313" key="2">
    <source>
        <dbReference type="EMBL" id="MBI9115246.1"/>
    </source>
</evidence>
<dbReference type="Pfam" id="PF08592">
    <property type="entry name" value="Anthrone_oxy"/>
    <property type="match status" value="1"/>
</dbReference>
<keyword evidence="1" id="KW-0472">Membrane</keyword>
<dbReference type="EMBL" id="JAEINH010000007">
    <property type="protein sequence ID" value="MBI9115246.1"/>
    <property type="molecule type" value="Genomic_DNA"/>
</dbReference>
<dbReference type="AlphaFoldDB" id="A0A934I6Q5"/>
<gene>
    <name evidence="2" type="ORF">JAV76_09515</name>
</gene>
<feature type="transmembrane region" description="Helical" evidence="1">
    <location>
        <begin position="86"/>
        <end position="107"/>
    </location>
</feature>
<organism evidence="2 3">
    <name type="scientific">Sanguibacter suaedae</name>
    <dbReference type="NCBI Taxonomy" id="2795737"/>
    <lineage>
        <taxon>Bacteria</taxon>
        <taxon>Bacillati</taxon>
        <taxon>Actinomycetota</taxon>
        <taxon>Actinomycetes</taxon>
        <taxon>Micrococcales</taxon>
        <taxon>Sanguibacteraceae</taxon>
        <taxon>Sanguibacter</taxon>
    </lineage>
</organism>
<evidence type="ECO:0000313" key="3">
    <source>
        <dbReference type="Proteomes" id="UP000602087"/>
    </source>
</evidence>
<feature type="transmembrane region" description="Helical" evidence="1">
    <location>
        <begin position="142"/>
        <end position="160"/>
    </location>
</feature>
<comment type="caution">
    <text evidence="2">The sequence shown here is derived from an EMBL/GenBank/DDBJ whole genome shotgun (WGS) entry which is preliminary data.</text>
</comment>
<dbReference type="InterPro" id="IPR013901">
    <property type="entry name" value="Anthrone_oxy"/>
</dbReference>
<accession>A0A934I6Q5</accession>
<sequence length="166" mass="17261">MSTSRRILSAAAIIPAGVTAAVYTVFSTSTMPRLASLPAADGLARMQEFNRDAVQPPFMLCFFGAAALSVAVIAAETRRPRGDRSLVRIGAGAAYLTGFAITVAFHVPRNDALAVLDPMSPASVAPWTAFVEEWTAGNTVRAALSAGATIAFVVGAARTAQNRHLG</sequence>
<dbReference type="RefSeq" id="WP_198733817.1">
    <property type="nucleotide sequence ID" value="NZ_JAEINH010000007.1"/>
</dbReference>
<proteinExistence type="predicted"/>
<reference evidence="2" key="1">
    <citation type="submission" date="2020-12" db="EMBL/GenBank/DDBJ databases">
        <title>Sanguibacter suaedae sp. nov., isolated from Suaeda aralocaspica.</title>
        <authorList>
            <person name="Ma Q."/>
        </authorList>
    </citation>
    <scope>NUCLEOTIDE SEQUENCE</scope>
    <source>
        <strain evidence="2">YZGR15</strain>
    </source>
</reference>
<protein>
    <submittedName>
        <fullName evidence="2">DUF1772 domain-containing protein</fullName>
    </submittedName>
</protein>